<proteinExistence type="predicted"/>
<dbReference type="RefSeq" id="XP_023941621.2">
    <property type="nucleotide sequence ID" value="XM_024085853.2"/>
</dbReference>
<evidence type="ECO:0000313" key="2">
    <source>
        <dbReference type="Proteomes" id="UP001652582"/>
    </source>
</evidence>
<dbReference type="OrthoDB" id="7489956at2759"/>
<dbReference type="AlphaFoldDB" id="A0A6J1NER9"/>
<reference evidence="3" key="2">
    <citation type="submission" date="2025-08" db="UniProtKB">
        <authorList>
            <consortium name="RefSeq"/>
        </authorList>
    </citation>
    <scope>IDENTIFICATION</scope>
</reference>
<dbReference type="Proteomes" id="UP001652582">
    <property type="component" value="Chromosome 1"/>
</dbReference>
<sequence>MNIKQTSVHFLNQNQTRTHTMYRLLLLCCVLASAQSLATESVISELIEKFAQKLCTKSSQAAKEMYGELNYYVMYSIPSDATATVLIKQNFLHTTAHRRNGGKIFEDVKILPSIAQTADAVYTLDNRQLQVIIPYKVDIGTDYVKSCKVLNNNVINVPLVINPPFYYRFKNVTEN</sequence>
<evidence type="ECO:0000256" key="1">
    <source>
        <dbReference type="SAM" id="SignalP"/>
    </source>
</evidence>
<feature type="chain" id="PRO_5046371283" evidence="1">
    <location>
        <begin position="37"/>
        <end position="175"/>
    </location>
</feature>
<organism evidence="2 3">
    <name type="scientific">Bicyclus anynana</name>
    <name type="common">Squinting bush brown butterfly</name>
    <dbReference type="NCBI Taxonomy" id="110368"/>
    <lineage>
        <taxon>Eukaryota</taxon>
        <taxon>Metazoa</taxon>
        <taxon>Ecdysozoa</taxon>
        <taxon>Arthropoda</taxon>
        <taxon>Hexapoda</taxon>
        <taxon>Insecta</taxon>
        <taxon>Pterygota</taxon>
        <taxon>Neoptera</taxon>
        <taxon>Endopterygota</taxon>
        <taxon>Lepidoptera</taxon>
        <taxon>Glossata</taxon>
        <taxon>Ditrysia</taxon>
        <taxon>Papilionoidea</taxon>
        <taxon>Nymphalidae</taxon>
        <taxon>Satyrinae</taxon>
        <taxon>Satyrini</taxon>
        <taxon>Mycalesina</taxon>
        <taxon>Bicyclus</taxon>
    </lineage>
</organism>
<dbReference type="GeneID" id="112048354"/>
<protein>
    <submittedName>
        <fullName evidence="3">Uncharacterized protein LOC112048354</fullName>
    </submittedName>
</protein>
<name>A0A6J1NER9_BICAN</name>
<keyword evidence="2" id="KW-1185">Reference proteome</keyword>
<keyword evidence="1" id="KW-0732">Signal</keyword>
<accession>A0A6J1NER9</accession>
<gene>
    <name evidence="3" type="primary">LOC112048354</name>
</gene>
<evidence type="ECO:0000313" key="3">
    <source>
        <dbReference type="RefSeq" id="XP_023941621.2"/>
    </source>
</evidence>
<dbReference type="KEGG" id="bany:112048354"/>
<reference evidence="2" key="1">
    <citation type="submission" date="2025-05" db="UniProtKB">
        <authorList>
            <consortium name="RefSeq"/>
        </authorList>
    </citation>
    <scope>NUCLEOTIDE SEQUENCE [LARGE SCALE GENOMIC DNA]</scope>
</reference>
<feature type="signal peptide" evidence="1">
    <location>
        <begin position="1"/>
        <end position="36"/>
    </location>
</feature>